<keyword evidence="6" id="KW-0997">Cell inner membrane</keyword>
<keyword evidence="10 14" id="KW-1133">Transmembrane helix</keyword>
<comment type="subunit">
    <text evidence="12">Homodimer. Forms a complex with the accessory proteins ExbB and ExbD.</text>
</comment>
<proteinExistence type="inferred from homology"/>
<feature type="compositionally biased region" description="Basic and acidic residues" evidence="13">
    <location>
        <begin position="57"/>
        <end position="71"/>
    </location>
</feature>
<dbReference type="NCBIfam" id="TIGR01352">
    <property type="entry name" value="tonB_Cterm"/>
    <property type="match status" value="1"/>
</dbReference>
<comment type="similarity">
    <text evidence="2">Belongs to the TonB family.</text>
</comment>
<evidence type="ECO:0000256" key="1">
    <source>
        <dbReference type="ARBA" id="ARBA00004383"/>
    </source>
</evidence>
<keyword evidence="5" id="KW-1003">Cell membrane</keyword>
<dbReference type="PRINTS" id="PR01374">
    <property type="entry name" value="TONBPROTEIN"/>
</dbReference>
<evidence type="ECO:0000256" key="7">
    <source>
        <dbReference type="ARBA" id="ARBA00022692"/>
    </source>
</evidence>
<dbReference type="GO" id="GO:0055085">
    <property type="term" value="P:transmembrane transport"/>
    <property type="evidence" value="ECO:0007669"/>
    <property type="project" value="InterPro"/>
</dbReference>
<dbReference type="PANTHER" id="PTHR33446:SF8">
    <property type="entry name" value="PROTEIN TONB"/>
    <property type="match status" value="1"/>
</dbReference>
<keyword evidence="7 14" id="KW-0812">Transmembrane</keyword>
<evidence type="ECO:0000256" key="3">
    <source>
        <dbReference type="ARBA" id="ARBA00022362"/>
    </source>
</evidence>
<protein>
    <recommendedName>
        <fullName evidence="3">Protein TonB</fullName>
    </recommendedName>
</protein>
<dbReference type="GO" id="GO:0031992">
    <property type="term" value="F:energy transducer activity"/>
    <property type="evidence" value="ECO:0007669"/>
    <property type="project" value="InterPro"/>
</dbReference>
<feature type="transmembrane region" description="Helical" evidence="14">
    <location>
        <begin position="18"/>
        <end position="41"/>
    </location>
</feature>
<dbReference type="GO" id="GO:0015031">
    <property type="term" value="P:protein transport"/>
    <property type="evidence" value="ECO:0007669"/>
    <property type="project" value="UniProtKB-KW"/>
</dbReference>
<dbReference type="RefSeq" id="WP_015948345.1">
    <property type="nucleotide sequence ID" value="NC_011768.1"/>
</dbReference>
<dbReference type="Proteomes" id="UP000000739">
    <property type="component" value="Chromosome"/>
</dbReference>
<dbReference type="Pfam" id="PF03544">
    <property type="entry name" value="TonB_C"/>
    <property type="match status" value="1"/>
</dbReference>
<keyword evidence="9" id="KW-0653">Protein transport</keyword>
<keyword evidence="17" id="KW-1185">Reference proteome</keyword>
<dbReference type="KEGG" id="dal:Dalk_3600"/>
<evidence type="ECO:0000256" key="12">
    <source>
        <dbReference type="ARBA" id="ARBA00025849"/>
    </source>
</evidence>
<keyword evidence="11 14" id="KW-0472">Membrane</keyword>
<dbReference type="GO" id="GO:0015891">
    <property type="term" value="P:siderophore transport"/>
    <property type="evidence" value="ECO:0007669"/>
    <property type="project" value="InterPro"/>
</dbReference>
<evidence type="ECO:0000256" key="2">
    <source>
        <dbReference type="ARBA" id="ARBA00006555"/>
    </source>
</evidence>
<dbReference type="EMBL" id="CP001322">
    <property type="protein sequence ID" value="ACL05288.1"/>
    <property type="molecule type" value="Genomic_DNA"/>
</dbReference>
<name>B8FGQ8_DESAL</name>
<evidence type="ECO:0000313" key="17">
    <source>
        <dbReference type="Proteomes" id="UP000000739"/>
    </source>
</evidence>
<dbReference type="PANTHER" id="PTHR33446">
    <property type="entry name" value="PROTEIN TONB-RELATED"/>
    <property type="match status" value="1"/>
</dbReference>
<dbReference type="SUPFAM" id="SSF74653">
    <property type="entry name" value="TolA/TonB C-terminal domain"/>
    <property type="match status" value="1"/>
</dbReference>
<dbReference type="GO" id="GO:0030288">
    <property type="term" value="C:outer membrane-bounded periplasmic space"/>
    <property type="evidence" value="ECO:0007669"/>
    <property type="project" value="InterPro"/>
</dbReference>
<dbReference type="AlphaFoldDB" id="B8FGQ8"/>
<evidence type="ECO:0000256" key="6">
    <source>
        <dbReference type="ARBA" id="ARBA00022519"/>
    </source>
</evidence>
<dbReference type="Gene3D" id="3.30.1150.10">
    <property type="match status" value="1"/>
</dbReference>
<dbReference type="InterPro" id="IPR037682">
    <property type="entry name" value="TonB_C"/>
</dbReference>
<dbReference type="GO" id="GO:0098797">
    <property type="term" value="C:plasma membrane protein complex"/>
    <property type="evidence" value="ECO:0007669"/>
    <property type="project" value="TreeGrafter"/>
</dbReference>
<dbReference type="HOGENOM" id="CLU_1132156_0_0_7"/>
<sequence>MGEAVGSQKQFGLGEGKAWALAIIIALVLNLIFFGLMPSLMTRAPREQPRMATGDPVRIERVRPPEPEKPRPPVSQETQQAASQPISPMPQASAPDAPRPDIAPVPLELNPALPPSSVSFPAPKYKTVPLPDAKPAPAPAVVHNGLYEISELDAPPRQLSGGRPVYPLRAKRMGVEGSVKVHFIWTKEGKTRDIQILEVDPPGFFEKSAKDYLERILRLSIGTKDGVPVDYPMTQTLHFQLGGEE</sequence>
<evidence type="ECO:0000313" key="16">
    <source>
        <dbReference type="EMBL" id="ACL05288.1"/>
    </source>
</evidence>
<feature type="domain" description="TonB C-terminal" evidence="15">
    <location>
        <begin position="151"/>
        <end position="245"/>
    </location>
</feature>
<evidence type="ECO:0000259" key="15">
    <source>
        <dbReference type="PROSITE" id="PS52015"/>
    </source>
</evidence>
<reference evidence="16 17" key="1">
    <citation type="journal article" date="2012" name="Environ. Microbiol.">
        <title>The genome sequence of Desulfatibacillum alkenivorans AK-01: a blueprint for anaerobic alkane oxidation.</title>
        <authorList>
            <person name="Callaghan A.V."/>
            <person name="Morris B.E."/>
            <person name="Pereira I.A."/>
            <person name="McInerney M.J."/>
            <person name="Austin R.N."/>
            <person name="Groves J.T."/>
            <person name="Kukor J.J."/>
            <person name="Suflita J.M."/>
            <person name="Young L.Y."/>
            <person name="Zylstra G.J."/>
            <person name="Wawrik B."/>
        </authorList>
    </citation>
    <scope>NUCLEOTIDE SEQUENCE [LARGE SCALE GENOMIC DNA]</scope>
    <source>
        <strain evidence="16 17">AK-01</strain>
    </source>
</reference>
<evidence type="ECO:0000256" key="10">
    <source>
        <dbReference type="ARBA" id="ARBA00022989"/>
    </source>
</evidence>
<evidence type="ECO:0000256" key="13">
    <source>
        <dbReference type="SAM" id="MobiDB-lite"/>
    </source>
</evidence>
<organism evidence="16 17">
    <name type="scientific">Desulfatibacillum aliphaticivorans</name>
    <dbReference type="NCBI Taxonomy" id="218208"/>
    <lineage>
        <taxon>Bacteria</taxon>
        <taxon>Pseudomonadati</taxon>
        <taxon>Thermodesulfobacteriota</taxon>
        <taxon>Desulfobacteria</taxon>
        <taxon>Desulfobacterales</taxon>
        <taxon>Desulfatibacillaceae</taxon>
        <taxon>Desulfatibacillum</taxon>
    </lineage>
</organism>
<gene>
    <name evidence="16" type="ordered locus">Dalk_3600</name>
</gene>
<evidence type="ECO:0000256" key="9">
    <source>
        <dbReference type="ARBA" id="ARBA00022927"/>
    </source>
</evidence>
<evidence type="ECO:0000256" key="4">
    <source>
        <dbReference type="ARBA" id="ARBA00022448"/>
    </source>
</evidence>
<comment type="subcellular location">
    <subcellularLocation>
        <location evidence="1">Cell inner membrane</location>
        <topology evidence="1">Single-pass membrane protein</topology>
        <orientation evidence="1">Periplasmic side</orientation>
    </subcellularLocation>
</comment>
<evidence type="ECO:0000256" key="11">
    <source>
        <dbReference type="ARBA" id="ARBA00023136"/>
    </source>
</evidence>
<dbReference type="InterPro" id="IPR006260">
    <property type="entry name" value="TonB/TolA_C"/>
</dbReference>
<keyword evidence="8" id="KW-0677">Repeat</keyword>
<accession>B8FGQ8</accession>
<feature type="compositionally biased region" description="Polar residues" evidence="13">
    <location>
        <begin position="75"/>
        <end position="86"/>
    </location>
</feature>
<dbReference type="eggNOG" id="COG0810">
    <property type="taxonomic scope" value="Bacteria"/>
</dbReference>
<feature type="region of interest" description="Disordered" evidence="13">
    <location>
        <begin position="46"/>
        <end position="108"/>
    </location>
</feature>
<evidence type="ECO:0000256" key="5">
    <source>
        <dbReference type="ARBA" id="ARBA00022475"/>
    </source>
</evidence>
<keyword evidence="4" id="KW-0813">Transport</keyword>
<evidence type="ECO:0000256" key="14">
    <source>
        <dbReference type="SAM" id="Phobius"/>
    </source>
</evidence>
<dbReference type="InterPro" id="IPR051045">
    <property type="entry name" value="TonB-dependent_transducer"/>
</dbReference>
<dbReference type="PROSITE" id="PS52015">
    <property type="entry name" value="TONB_CTD"/>
    <property type="match status" value="1"/>
</dbReference>
<evidence type="ECO:0000256" key="8">
    <source>
        <dbReference type="ARBA" id="ARBA00022737"/>
    </source>
</evidence>
<dbReference type="InterPro" id="IPR003538">
    <property type="entry name" value="TonB"/>
</dbReference>